<keyword evidence="2" id="KW-1185">Reference proteome</keyword>
<reference evidence="1 2" key="1">
    <citation type="journal article" date="2018" name="Mol. Biol. Evol.">
        <title>Broad Genomic Sampling Reveals a Smut Pathogenic Ancestry of the Fungal Clade Ustilaginomycotina.</title>
        <authorList>
            <person name="Kijpornyongpan T."/>
            <person name="Mondo S.J."/>
            <person name="Barry K."/>
            <person name="Sandor L."/>
            <person name="Lee J."/>
            <person name="Lipzen A."/>
            <person name="Pangilinan J."/>
            <person name="LaButti K."/>
            <person name="Hainaut M."/>
            <person name="Henrissat B."/>
            <person name="Grigoriev I.V."/>
            <person name="Spatafora J.W."/>
            <person name="Aime M.C."/>
        </authorList>
    </citation>
    <scope>NUCLEOTIDE SEQUENCE [LARGE SCALE GENOMIC DNA]</scope>
    <source>
        <strain evidence="1 2">SA 807</strain>
    </source>
</reference>
<name>A0ACD0NZA9_9BASI</name>
<proteinExistence type="predicted"/>
<evidence type="ECO:0000313" key="1">
    <source>
        <dbReference type="EMBL" id="PWN51111.1"/>
    </source>
</evidence>
<accession>A0ACD0NZA9</accession>
<organism evidence="1 2">
    <name type="scientific">Violaceomyces palustris</name>
    <dbReference type="NCBI Taxonomy" id="1673888"/>
    <lineage>
        <taxon>Eukaryota</taxon>
        <taxon>Fungi</taxon>
        <taxon>Dikarya</taxon>
        <taxon>Basidiomycota</taxon>
        <taxon>Ustilaginomycotina</taxon>
        <taxon>Ustilaginomycetes</taxon>
        <taxon>Violaceomycetales</taxon>
        <taxon>Violaceomycetaceae</taxon>
        <taxon>Violaceomyces</taxon>
    </lineage>
</organism>
<dbReference type="Proteomes" id="UP000245626">
    <property type="component" value="Unassembled WGS sequence"/>
</dbReference>
<dbReference type="EMBL" id="KZ819870">
    <property type="protein sequence ID" value="PWN51111.1"/>
    <property type="molecule type" value="Genomic_DNA"/>
</dbReference>
<feature type="non-terminal residue" evidence="1">
    <location>
        <position position="1"/>
    </location>
</feature>
<gene>
    <name evidence="1" type="ORF">IE53DRAFT_305111</name>
</gene>
<feature type="non-terminal residue" evidence="1">
    <location>
        <position position="54"/>
    </location>
</feature>
<sequence length="54" mass="6360">RRRGKLPKPVTDLLRTWLLEHASHPYPTEEEKRRLCGMTGLTISQVSNWFINAR</sequence>
<protein>
    <submittedName>
        <fullName evidence="1">Uncharacterized protein</fullName>
    </submittedName>
</protein>
<evidence type="ECO:0000313" key="2">
    <source>
        <dbReference type="Proteomes" id="UP000245626"/>
    </source>
</evidence>